<feature type="transmembrane region" description="Helical" evidence="1">
    <location>
        <begin position="12"/>
        <end position="38"/>
    </location>
</feature>
<keyword evidence="1" id="KW-0472">Membrane</keyword>
<keyword evidence="1" id="KW-0812">Transmembrane</keyword>
<accession>A0A1X4NKM5</accession>
<dbReference type="AlphaFoldDB" id="A0A1X4NKM5"/>
<gene>
    <name evidence="2" type="ORF">MGEO_11130</name>
</gene>
<reference evidence="2 3" key="1">
    <citation type="submission" date="2014-03" db="EMBL/GenBank/DDBJ databases">
        <title>The draft genome sequence of Marivita geojedonensis KCTC 23882.</title>
        <authorList>
            <person name="Lai Q."/>
            <person name="Shao Z."/>
        </authorList>
    </citation>
    <scope>NUCLEOTIDE SEQUENCE [LARGE SCALE GENOMIC DNA]</scope>
    <source>
        <strain evidence="2 3">DPG-138</strain>
    </source>
</reference>
<dbReference type="RefSeq" id="WP_158091011.1">
    <property type="nucleotide sequence ID" value="NZ_JFKC01000009.1"/>
</dbReference>
<comment type="caution">
    <text evidence="2">The sequence shown here is derived from an EMBL/GenBank/DDBJ whole genome shotgun (WGS) entry which is preliminary data.</text>
</comment>
<keyword evidence="3" id="KW-1185">Reference proteome</keyword>
<evidence type="ECO:0000313" key="2">
    <source>
        <dbReference type="EMBL" id="OSQ50763.1"/>
    </source>
</evidence>
<evidence type="ECO:0008006" key="4">
    <source>
        <dbReference type="Google" id="ProtNLM"/>
    </source>
</evidence>
<feature type="transmembrane region" description="Helical" evidence="1">
    <location>
        <begin position="140"/>
        <end position="159"/>
    </location>
</feature>
<evidence type="ECO:0000256" key="1">
    <source>
        <dbReference type="SAM" id="Phobius"/>
    </source>
</evidence>
<dbReference type="EMBL" id="JFKC01000009">
    <property type="protein sequence ID" value="OSQ50763.1"/>
    <property type="molecule type" value="Genomic_DNA"/>
</dbReference>
<evidence type="ECO:0000313" key="3">
    <source>
        <dbReference type="Proteomes" id="UP000193926"/>
    </source>
</evidence>
<dbReference type="Proteomes" id="UP000193926">
    <property type="component" value="Unassembled WGS sequence"/>
</dbReference>
<sequence length="247" mass="28549">MGYAKDKKPLPLWRLFWNMGGYFTLFGAAIVIVTLLIFNEKAKSEQEFALHGEVATAELVRNYTTRKRKTTGTVGSKTVYNFSLRYETVQGMAVSSDRRVERHLFYAYDEGSEFEIKYLPDNPQKTRIGDDDYARSAAEALRIAILLAVITTIISGYVLRQAMAARHARDHGRRETAKVVRVQKTWVRGVKDWQSRLIWMDSSGQEHKSRLYEYDEIKDFEPGQTIAFYRGKKRAWWTGDVGERAED</sequence>
<name>A0A1X4NKM5_9RHOB</name>
<dbReference type="OrthoDB" id="7848349at2"/>
<protein>
    <recommendedName>
        <fullName evidence="4">DUF3592 domain-containing protein</fullName>
    </recommendedName>
</protein>
<proteinExistence type="predicted"/>
<organism evidence="2 3">
    <name type="scientific">Marivita geojedonensis</name>
    <dbReference type="NCBI Taxonomy" id="1123756"/>
    <lineage>
        <taxon>Bacteria</taxon>
        <taxon>Pseudomonadati</taxon>
        <taxon>Pseudomonadota</taxon>
        <taxon>Alphaproteobacteria</taxon>
        <taxon>Rhodobacterales</taxon>
        <taxon>Roseobacteraceae</taxon>
        <taxon>Marivita</taxon>
    </lineage>
</organism>
<keyword evidence="1" id="KW-1133">Transmembrane helix</keyword>